<evidence type="ECO:0000313" key="4">
    <source>
        <dbReference type="Proteomes" id="UP000775872"/>
    </source>
</evidence>
<dbReference type="PROSITE" id="PS50011">
    <property type="entry name" value="PROTEIN_KINASE_DOM"/>
    <property type="match status" value="1"/>
</dbReference>
<name>A0A9N9W2V5_9HYPO</name>
<reference evidence="3 4" key="2">
    <citation type="submission" date="2021-10" db="EMBL/GenBank/DDBJ databases">
        <authorList>
            <person name="Piombo E."/>
        </authorList>
    </citation>
    <scope>NUCLEOTIDE SEQUENCE [LARGE SCALE GENOMIC DNA]</scope>
</reference>
<evidence type="ECO:0000313" key="3">
    <source>
        <dbReference type="EMBL" id="CAH0043640.1"/>
    </source>
</evidence>
<dbReference type="EMBL" id="CABFOC020000003">
    <property type="protein sequence ID" value="CAH0043640.1"/>
    <property type="molecule type" value="Genomic_DNA"/>
</dbReference>
<dbReference type="InterPro" id="IPR000719">
    <property type="entry name" value="Prot_kinase_dom"/>
</dbReference>
<dbReference type="GO" id="GO:0004672">
    <property type="term" value="F:protein kinase activity"/>
    <property type="evidence" value="ECO:0007669"/>
    <property type="project" value="InterPro"/>
</dbReference>
<feature type="domain" description="Protein kinase" evidence="2">
    <location>
        <begin position="94"/>
        <end position="372"/>
    </location>
</feature>
<dbReference type="InterPro" id="IPR011009">
    <property type="entry name" value="Kinase-like_dom_sf"/>
</dbReference>
<dbReference type="PANTHER" id="PTHR44167">
    <property type="entry name" value="OVARIAN-SPECIFIC SERINE/THREONINE-PROTEIN KINASE LOK-RELATED"/>
    <property type="match status" value="1"/>
</dbReference>
<proteinExistence type="predicted"/>
<dbReference type="Pfam" id="PF00069">
    <property type="entry name" value="Pkinase"/>
    <property type="match status" value="1"/>
</dbReference>
<dbReference type="PROSITE" id="PS00108">
    <property type="entry name" value="PROTEIN_KINASE_ST"/>
    <property type="match status" value="1"/>
</dbReference>
<dbReference type="PANTHER" id="PTHR44167:SF24">
    <property type="entry name" value="SERINE_THREONINE-PROTEIN KINASE CHK2"/>
    <property type="match status" value="1"/>
</dbReference>
<dbReference type="Proteomes" id="UP000775872">
    <property type="component" value="Unassembled WGS sequence"/>
</dbReference>
<dbReference type="Gene3D" id="1.10.510.10">
    <property type="entry name" value="Transferase(Phosphotransferase) domain 1"/>
    <property type="match status" value="1"/>
</dbReference>
<keyword evidence="4" id="KW-1185">Reference proteome</keyword>
<feature type="region of interest" description="Disordered" evidence="1">
    <location>
        <begin position="1"/>
        <end position="38"/>
    </location>
</feature>
<feature type="compositionally biased region" description="Basic and acidic residues" evidence="1">
    <location>
        <begin position="8"/>
        <end position="26"/>
    </location>
</feature>
<evidence type="ECO:0000259" key="2">
    <source>
        <dbReference type="PROSITE" id="PS50011"/>
    </source>
</evidence>
<feature type="region of interest" description="Disordered" evidence="1">
    <location>
        <begin position="378"/>
        <end position="400"/>
    </location>
</feature>
<gene>
    <name evidence="3" type="ORF">CSOL1703_00009532</name>
</gene>
<feature type="compositionally biased region" description="Basic and acidic residues" evidence="1">
    <location>
        <begin position="379"/>
        <end position="389"/>
    </location>
</feature>
<dbReference type="InterPro" id="IPR008271">
    <property type="entry name" value="Ser/Thr_kinase_AS"/>
</dbReference>
<dbReference type="SMART" id="SM00220">
    <property type="entry name" value="S_TKc"/>
    <property type="match status" value="1"/>
</dbReference>
<accession>A0A9N9W2V5</accession>
<sequence>MSPHRRVKATEEHQKTEQTDKPHIAEENQAMPNSQDPPILIAKDVPSRLRNNDLVQDSKLDTVLIDHDGNSVQHTLYKSSHRARRRPRKIEETWKRREKIGSGTFGKVWLQECIDGENIGRFRAVKEITKRKCEDGSVPIEYNRELEAIAKFSQSKYVHCFARSHGWYENSATIFITMEYFENGDLQRYLNHPFPEHEAKEIVYQILEGLRFMHKNSFAHRDLKPANILVSEASPNWWVKISDFGISKRAEQESTAFRTFAGTRGYLAPEVVAIYPPDEKIREKGSKRKDIYTNAVDLWALGVIMFQLLTTQVVVKDPHELWEYVSGNQIFPEEILDEHDVSGAAKTLVKHLMAPSPGRRPSASAALNYEWFTDLDDSSEPKHTNEELKTSLNPKQVLPADSMATASLAWPTSYSER</sequence>
<dbReference type="SUPFAM" id="SSF56112">
    <property type="entry name" value="Protein kinase-like (PK-like)"/>
    <property type="match status" value="1"/>
</dbReference>
<organism evidence="3 4">
    <name type="scientific">Clonostachys solani</name>
    <dbReference type="NCBI Taxonomy" id="160281"/>
    <lineage>
        <taxon>Eukaryota</taxon>
        <taxon>Fungi</taxon>
        <taxon>Dikarya</taxon>
        <taxon>Ascomycota</taxon>
        <taxon>Pezizomycotina</taxon>
        <taxon>Sordariomycetes</taxon>
        <taxon>Hypocreomycetidae</taxon>
        <taxon>Hypocreales</taxon>
        <taxon>Bionectriaceae</taxon>
        <taxon>Clonostachys</taxon>
    </lineage>
</organism>
<reference evidence="4" key="1">
    <citation type="submission" date="2019-06" db="EMBL/GenBank/DDBJ databases">
        <authorList>
            <person name="Broberg M."/>
        </authorList>
    </citation>
    <scope>NUCLEOTIDE SEQUENCE [LARGE SCALE GENOMIC DNA]</scope>
</reference>
<dbReference type="AlphaFoldDB" id="A0A9N9W2V5"/>
<comment type="caution">
    <text evidence="3">The sequence shown here is derived from an EMBL/GenBank/DDBJ whole genome shotgun (WGS) entry which is preliminary data.</text>
</comment>
<evidence type="ECO:0000256" key="1">
    <source>
        <dbReference type="SAM" id="MobiDB-lite"/>
    </source>
</evidence>
<dbReference type="OrthoDB" id="10252171at2759"/>
<protein>
    <recommendedName>
        <fullName evidence="2">Protein kinase domain-containing protein</fullName>
    </recommendedName>
</protein>
<dbReference type="GO" id="GO:0005524">
    <property type="term" value="F:ATP binding"/>
    <property type="evidence" value="ECO:0007669"/>
    <property type="project" value="InterPro"/>
</dbReference>